<reference evidence="8 9" key="1">
    <citation type="submission" date="2016-12" db="EMBL/GenBank/DDBJ databases">
        <authorList>
            <person name="Song W.-J."/>
            <person name="Kurnit D.M."/>
        </authorList>
    </citation>
    <scope>NUCLEOTIDE SEQUENCE [LARGE SCALE GENOMIC DNA]</scope>
    <source>
        <strain evidence="8 9">175</strain>
    </source>
</reference>
<dbReference type="PANTHER" id="PTHR34820">
    <property type="entry name" value="INNER MEMBRANE PROTEIN YEBZ"/>
    <property type="match status" value="1"/>
</dbReference>
<evidence type="ECO:0000256" key="1">
    <source>
        <dbReference type="ARBA" id="ARBA00004196"/>
    </source>
</evidence>
<organism evidence="8 9">
    <name type="scientific">Methylomagnum ishizawai</name>
    <dbReference type="NCBI Taxonomy" id="1760988"/>
    <lineage>
        <taxon>Bacteria</taxon>
        <taxon>Pseudomonadati</taxon>
        <taxon>Pseudomonadota</taxon>
        <taxon>Gammaproteobacteria</taxon>
        <taxon>Methylococcales</taxon>
        <taxon>Methylococcaceae</taxon>
        <taxon>Methylomagnum</taxon>
    </lineage>
</organism>
<name>A0A1Y6D3B5_9GAMM</name>
<keyword evidence="2 5" id="KW-0479">Metal-binding</keyword>
<dbReference type="GO" id="GO:0006825">
    <property type="term" value="P:copper ion transport"/>
    <property type="evidence" value="ECO:0007669"/>
    <property type="project" value="InterPro"/>
</dbReference>
<keyword evidence="4 5" id="KW-0186">Copper</keyword>
<evidence type="ECO:0000256" key="5">
    <source>
        <dbReference type="RuleBase" id="RU369037"/>
    </source>
</evidence>
<evidence type="ECO:0000256" key="2">
    <source>
        <dbReference type="ARBA" id="ARBA00022723"/>
    </source>
</evidence>
<evidence type="ECO:0000256" key="6">
    <source>
        <dbReference type="SAM" id="SignalP"/>
    </source>
</evidence>
<accession>A0A1Y6D3B5</accession>
<comment type="function">
    <text evidence="5">Involved in copper resistance.</text>
</comment>
<comment type="subcellular location">
    <subcellularLocation>
        <location evidence="1">Cell envelope</location>
    </subcellularLocation>
    <subcellularLocation>
        <location evidence="5">Periplasm</location>
    </subcellularLocation>
</comment>
<dbReference type="GO" id="GO:0005507">
    <property type="term" value="F:copper ion binding"/>
    <property type="evidence" value="ECO:0007669"/>
    <property type="project" value="UniProtKB-UniRule"/>
</dbReference>
<dbReference type="InterPro" id="IPR014755">
    <property type="entry name" value="Cu-Rt/internalin_Ig-like"/>
</dbReference>
<dbReference type="InterPro" id="IPR014756">
    <property type="entry name" value="Ig_E-set"/>
</dbReference>
<evidence type="ECO:0000313" key="9">
    <source>
        <dbReference type="Proteomes" id="UP000192923"/>
    </source>
</evidence>
<dbReference type="GO" id="GO:0030313">
    <property type="term" value="C:cell envelope"/>
    <property type="evidence" value="ECO:0007669"/>
    <property type="project" value="UniProtKB-SubCell"/>
</dbReference>
<feature type="chain" id="PRO_5012734920" description="Copper resistance protein C" evidence="6">
    <location>
        <begin position="21"/>
        <end position="119"/>
    </location>
</feature>
<keyword evidence="5" id="KW-0574">Periplasm</keyword>
<evidence type="ECO:0000259" key="7">
    <source>
        <dbReference type="Pfam" id="PF04234"/>
    </source>
</evidence>
<evidence type="ECO:0000256" key="4">
    <source>
        <dbReference type="ARBA" id="ARBA00023008"/>
    </source>
</evidence>
<dbReference type="GO" id="GO:0005886">
    <property type="term" value="C:plasma membrane"/>
    <property type="evidence" value="ECO:0007669"/>
    <property type="project" value="TreeGrafter"/>
</dbReference>
<sequence>MFKRILLALAFLGMFPTAHAHAILVKAQPEKEAVLALPPAEVLLTFNDAVGEEFLALAVIDAAGKRVDKHDARLDFTDHSHLRASVEPLPPGQYVVRYRVLSADGHVVSGKYSFQIKTP</sequence>
<dbReference type="OrthoDB" id="5568545at2"/>
<dbReference type="SUPFAM" id="SSF81296">
    <property type="entry name" value="E set domains"/>
    <property type="match status" value="1"/>
</dbReference>
<evidence type="ECO:0000256" key="3">
    <source>
        <dbReference type="ARBA" id="ARBA00022729"/>
    </source>
</evidence>
<dbReference type="STRING" id="1760988.SAMN02949497_0467"/>
<feature type="signal peptide" evidence="6">
    <location>
        <begin position="1"/>
        <end position="20"/>
    </location>
</feature>
<dbReference type="RefSeq" id="WP_085216471.1">
    <property type="nucleotide sequence ID" value="NZ_FXAM01000002.1"/>
</dbReference>
<dbReference type="Pfam" id="PF04234">
    <property type="entry name" value="CopC"/>
    <property type="match status" value="1"/>
</dbReference>
<dbReference type="InterPro" id="IPR007348">
    <property type="entry name" value="CopC_dom"/>
</dbReference>
<keyword evidence="9" id="KW-1185">Reference proteome</keyword>
<protein>
    <recommendedName>
        <fullName evidence="5">Copper resistance protein C</fullName>
    </recommendedName>
</protein>
<evidence type="ECO:0000313" key="8">
    <source>
        <dbReference type="EMBL" id="SMF97438.1"/>
    </source>
</evidence>
<dbReference type="Gene3D" id="2.60.40.1220">
    <property type="match status" value="1"/>
</dbReference>
<dbReference type="EMBL" id="FXAM01000002">
    <property type="protein sequence ID" value="SMF97438.1"/>
    <property type="molecule type" value="Genomic_DNA"/>
</dbReference>
<gene>
    <name evidence="8" type="ORF">SAMN02949497_0467</name>
</gene>
<feature type="domain" description="CopC" evidence="7">
    <location>
        <begin position="21"/>
        <end position="116"/>
    </location>
</feature>
<dbReference type="Proteomes" id="UP000192923">
    <property type="component" value="Unassembled WGS sequence"/>
</dbReference>
<proteinExistence type="inferred from homology"/>
<dbReference type="GO" id="GO:0042597">
    <property type="term" value="C:periplasmic space"/>
    <property type="evidence" value="ECO:0007669"/>
    <property type="project" value="UniProtKB-SubCell"/>
</dbReference>
<keyword evidence="3 5" id="KW-0732">Signal</keyword>
<dbReference type="PANTHER" id="PTHR34820:SF4">
    <property type="entry name" value="INNER MEMBRANE PROTEIN YEBZ"/>
    <property type="match status" value="1"/>
</dbReference>
<dbReference type="InterPro" id="IPR032694">
    <property type="entry name" value="CopC/D"/>
</dbReference>
<comment type="similarity">
    <text evidence="5">Belongs to the CopC family.</text>
</comment>
<dbReference type="AlphaFoldDB" id="A0A1Y6D3B5"/>
<dbReference type="GO" id="GO:0046688">
    <property type="term" value="P:response to copper ion"/>
    <property type="evidence" value="ECO:0007669"/>
    <property type="project" value="UniProtKB-UniRule"/>
</dbReference>